<proteinExistence type="predicted"/>
<feature type="chain" id="PRO_5003349831" evidence="1">
    <location>
        <begin position="21"/>
        <end position="64"/>
    </location>
</feature>
<dbReference type="EMBL" id="EAAA01000377">
    <property type="status" value="NOT_ANNOTATED_CDS"/>
    <property type="molecule type" value="Genomic_DNA"/>
</dbReference>
<evidence type="ECO:0000313" key="2">
    <source>
        <dbReference type="Ensembl" id="ENSCINP00000027397.2"/>
    </source>
</evidence>
<reference evidence="2" key="4">
    <citation type="submission" date="2025-09" db="UniProtKB">
        <authorList>
            <consortium name="Ensembl"/>
        </authorList>
    </citation>
    <scope>IDENTIFICATION</scope>
</reference>
<dbReference type="AlphaFoldDB" id="F6WKX8"/>
<feature type="signal peptide" evidence="1">
    <location>
        <begin position="1"/>
        <end position="20"/>
    </location>
</feature>
<sequence>MNNKFVLLLVLIAVSQLVSADVQWYSAISRRRRGNTRRRQNIYEQMKIEAAALEDIADMNDVLQ</sequence>
<protein>
    <submittedName>
        <fullName evidence="2">Uncharacterized protein</fullName>
    </submittedName>
</protein>
<organism evidence="2 3">
    <name type="scientific">Ciona intestinalis</name>
    <name type="common">Transparent sea squirt</name>
    <name type="synonym">Ascidia intestinalis</name>
    <dbReference type="NCBI Taxonomy" id="7719"/>
    <lineage>
        <taxon>Eukaryota</taxon>
        <taxon>Metazoa</taxon>
        <taxon>Chordata</taxon>
        <taxon>Tunicata</taxon>
        <taxon>Ascidiacea</taxon>
        <taxon>Phlebobranchia</taxon>
        <taxon>Cionidae</taxon>
        <taxon>Ciona</taxon>
    </lineage>
</organism>
<evidence type="ECO:0000313" key="3">
    <source>
        <dbReference type="Proteomes" id="UP000008144"/>
    </source>
</evidence>
<accession>F6WKX8</accession>
<reference evidence="3" key="1">
    <citation type="journal article" date="2002" name="Science">
        <title>The draft genome of Ciona intestinalis: insights into chordate and vertebrate origins.</title>
        <authorList>
            <person name="Dehal P."/>
            <person name="Satou Y."/>
            <person name="Campbell R.K."/>
            <person name="Chapman J."/>
            <person name="Degnan B."/>
            <person name="De Tomaso A."/>
            <person name="Davidson B."/>
            <person name="Di Gregorio A."/>
            <person name="Gelpke M."/>
            <person name="Goodstein D.M."/>
            <person name="Harafuji N."/>
            <person name="Hastings K.E."/>
            <person name="Ho I."/>
            <person name="Hotta K."/>
            <person name="Huang W."/>
            <person name="Kawashima T."/>
            <person name="Lemaire P."/>
            <person name="Martinez D."/>
            <person name="Meinertzhagen I.A."/>
            <person name="Necula S."/>
            <person name="Nonaka M."/>
            <person name="Putnam N."/>
            <person name="Rash S."/>
            <person name="Saiga H."/>
            <person name="Satake M."/>
            <person name="Terry A."/>
            <person name="Yamada L."/>
            <person name="Wang H.G."/>
            <person name="Awazu S."/>
            <person name="Azumi K."/>
            <person name="Boore J."/>
            <person name="Branno M."/>
            <person name="Chin-Bow S."/>
            <person name="DeSantis R."/>
            <person name="Doyle S."/>
            <person name="Francino P."/>
            <person name="Keys D.N."/>
            <person name="Haga S."/>
            <person name="Hayashi H."/>
            <person name="Hino K."/>
            <person name="Imai K.S."/>
            <person name="Inaba K."/>
            <person name="Kano S."/>
            <person name="Kobayashi K."/>
            <person name="Kobayashi M."/>
            <person name="Lee B.I."/>
            <person name="Makabe K.W."/>
            <person name="Manohar C."/>
            <person name="Matassi G."/>
            <person name="Medina M."/>
            <person name="Mochizuki Y."/>
            <person name="Mount S."/>
            <person name="Morishita T."/>
            <person name="Miura S."/>
            <person name="Nakayama A."/>
            <person name="Nishizaka S."/>
            <person name="Nomoto H."/>
            <person name="Ohta F."/>
            <person name="Oishi K."/>
            <person name="Rigoutsos I."/>
            <person name="Sano M."/>
            <person name="Sasaki A."/>
            <person name="Sasakura Y."/>
            <person name="Shoguchi E."/>
            <person name="Shin-i T."/>
            <person name="Spagnuolo A."/>
            <person name="Stainier D."/>
            <person name="Suzuki M.M."/>
            <person name="Tassy O."/>
            <person name="Takatori N."/>
            <person name="Tokuoka M."/>
            <person name="Yagi K."/>
            <person name="Yoshizaki F."/>
            <person name="Wada S."/>
            <person name="Zhang C."/>
            <person name="Hyatt P.D."/>
            <person name="Larimer F."/>
            <person name="Detter C."/>
            <person name="Doggett N."/>
            <person name="Glavina T."/>
            <person name="Hawkins T."/>
            <person name="Richardson P."/>
            <person name="Lucas S."/>
            <person name="Kohara Y."/>
            <person name="Levine M."/>
            <person name="Satoh N."/>
            <person name="Rokhsar D.S."/>
        </authorList>
    </citation>
    <scope>NUCLEOTIDE SEQUENCE [LARGE SCALE GENOMIC DNA]</scope>
</reference>
<dbReference type="Proteomes" id="UP000008144">
    <property type="component" value="Chromosome 1"/>
</dbReference>
<dbReference type="Ensembl" id="ENSCINT00000027643.2">
    <property type="protein sequence ID" value="ENSCINP00000027397.2"/>
    <property type="gene ID" value="ENSCING00000015462.2"/>
</dbReference>
<keyword evidence="3" id="KW-1185">Reference proteome</keyword>
<reference evidence="2" key="3">
    <citation type="submission" date="2025-08" db="UniProtKB">
        <authorList>
            <consortium name="Ensembl"/>
        </authorList>
    </citation>
    <scope>IDENTIFICATION</scope>
</reference>
<dbReference type="HOGENOM" id="CLU_2866954_0_0_1"/>
<reference evidence="2" key="2">
    <citation type="journal article" date="2008" name="Genome Biol.">
        <title>Improved genome assembly and evidence-based global gene model set for the chordate Ciona intestinalis: new insight into intron and operon populations.</title>
        <authorList>
            <person name="Satou Y."/>
            <person name="Mineta K."/>
            <person name="Ogasawara M."/>
            <person name="Sasakura Y."/>
            <person name="Shoguchi E."/>
            <person name="Ueno K."/>
            <person name="Yamada L."/>
            <person name="Matsumoto J."/>
            <person name="Wasserscheid J."/>
            <person name="Dewar K."/>
            <person name="Wiley G.B."/>
            <person name="Macmil S.L."/>
            <person name="Roe B.A."/>
            <person name="Zeller R.W."/>
            <person name="Hastings K.E."/>
            <person name="Lemaire P."/>
            <person name="Lindquist E."/>
            <person name="Endo T."/>
            <person name="Hotta K."/>
            <person name="Inaba K."/>
        </authorList>
    </citation>
    <scope>NUCLEOTIDE SEQUENCE [LARGE SCALE GENOMIC DNA]</scope>
    <source>
        <strain evidence="2">wild type</strain>
    </source>
</reference>
<keyword evidence="1" id="KW-0732">Signal</keyword>
<dbReference type="InParanoid" id="F6WKX8"/>
<evidence type="ECO:0000256" key="1">
    <source>
        <dbReference type="SAM" id="SignalP"/>
    </source>
</evidence>
<name>F6WKX8_CIOIN</name>